<dbReference type="AlphaFoldDB" id="A0A2S9WRT1"/>
<feature type="region of interest" description="Disordered" evidence="1">
    <location>
        <begin position="755"/>
        <end position="774"/>
    </location>
</feature>
<reference evidence="3 4" key="1">
    <citation type="submission" date="2016-11" db="EMBL/GenBank/DDBJ databases">
        <title>Trade-off between light-utilization and light-protection in marine flavobacteria.</title>
        <authorList>
            <person name="Kumagai Y."/>
        </authorList>
    </citation>
    <scope>NUCLEOTIDE SEQUENCE [LARGE SCALE GENOMIC DNA]</scope>
    <source>
        <strain evidence="3 4">JCM 17109</strain>
    </source>
</reference>
<organism evidence="3 4">
    <name type="scientific">Nonlabens agnitus</name>
    <dbReference type="NCBI Taxonomy" id="870484"/>
    <lineage>
        <taxon>Bacteria</taxon>
        <taxon>Pseudomonadati</taxon>
        <taxon>Bacteroidota</taxon>
        <taxon>Flavobacteriia</taxon>
        <taxon>Flavobacteriales</taxon>
        <taxon>Flavobacteriaceae</taxon>
        <taxon>Nonlabens</taxon>
    </lineage>
</organism>
<evidence type="ECO:0000313" key="4">
    <source>
        <dbReference type="Proteomes" id="UP000239532"/>
    </source>
</evidence>
<dbReference type="InterPro" id="IPR012334">
    <property type="entry name" value="Pectin_lyas_fold"/>
</dbReference>
<dbReference type="Gene3D" id="2.160.20.10">
    <property type="entry name" value="Single-stranded right-handed beta-helix, Pectin lyase-like"/>
    <property type="match status" value="2"/>
</dbReference>
<dbReference type="GO" id="GO:0016829">
    <property type="term" value="F:lyase activity"/>
    <property type="evidence" value="ECO:0007669"/>
    <property type="project" value="UniProtKB-KW"/>
</dbReference>
<dbReference type="CDD" id="cd14251">
    <property type="entry name" value="PL-6"/>
    <property type="match status" value="1"/>
</dbReference>
<feature type="chain" id="PRO_5015658908" evidence="2">
    <location>
        <begin position="23"/>
        <end position="774"/>
    </location>
</feature>
<proteinExistence type="predicted"/>
<feature type="signal peptide" evidence="2">
    <location>
        <begin position="1"/>
        <end position="22"/>
    </location>
</feature>
<dbReference type="InterPro" id="IPR011050">
    <property type="entry name" value="Pectin_lyase_fold/virulence"/>
</dbReference>
<keyword evidence="3" id="KW-0456">Lyase</keyword>
<name>A0A2S9WRT1_9FLAO</name>
<comment type="caution">
    <text evidence="3">The sequence shown here is derived from an EMBL/GenBank/DDBJ whole genome shotgun (WGS) entry which is preliminary data.</text>
</comment>
<dbReference type="EMBL" id="MQUC01000003">
    <property type="protein sequence ID" value="PRP66192.1"/>
    <property type="molecule type" value="Genomic_DNA"/>
</dbReference>
<dbReference type="SUPFAM" id="SSF51126">
    <property type="entry name" value="Pectin lyase-like"/>
    <property type="match status" value="2"/>
</dbReference>
<dbReference type="InterPro" id="IPR039513">
    <property type="entry name" value="PL-6"/>
</dbReference>
<evidence type="ECO:0000256" key="2">
    <source>
        <dbReference type="SAM" id="SignalP"/>
    </source>
</evidence>
<dbReference type="OrthoDB" id="6475864at2"/>
<accession>A0A2S9WRT1</accession>
<keyword evidence="2" id="KW-0732">Signal</keyword>
<keyword evidence="4" id="KW-1185">Reference proteome</keyword>
<dbReference type="Pfam" id="PF14592">
    <property type="entry name" value="Chondroitinas_B"/>
    <property type="match status" value="1"/>
</dbReference>
<dbReference type="RefSeq" id="WP_105982032.1">
    <property type="nucleotide sequence ID" value="NZ_MQUC01000003.1"/>
</dbReference>
<evidence type="ECO:0000256" key="1">
    <source>
        <dbReference type="SAM" id="MobiDB-lite"/>
    </source>
</evidence>
<gene>
    <name evidence="3" type="ORF">BST86_03345</name>
</gene>
<evidence type="ECO:0000313" key="3">
    <source>
        <dbReference type="EMBL" id="PRP66192.1"/>
    </source>
</evidence>
<sequence length="774" mass="85842">MRSYFAPSLILFLILCFPSCESVTDSPVVYTMEEFEKRLSIVKPGDSIILANGEWNNTELLFKAYGTADKPIKLVAETMGKVIFTGSSNLRIAGEFLEVRGLVFKNGFTETGEVISFRENGENLAYNSRVTQCVIDNFSNPERQEPDNWVVLYGKNNRVDHSHFANKKNKGVTLVVRLNSEESQENNHQIDHNYFGKRQTLGSNGGESMRIGTSHYSLTSSNSVVSHNYFDHCSGELEIVSNKSGSNTYKNNVFDECQGTLTMRHGNGTLVENNVFLGNNKPSTGGIRVINGDQTVRHNYMSGLKGYRFRGALVVMNGIYNAPINRYGQVVNANITKNLLIDSDHVQLGAGSDEERTAPPVDSKMTHNIFYNTKVDSLFTVWDDISGITFKNNIISPNVIPIVETGLVSQKIEFAKNDRGWLIPTTDELDINFKYGVPTKEETGVSWYPKSSKENAFKVGKTHQVSNALNSLYDAAMASETGDIIELVDEGPYELSKKIPVNHALTFTSNLSEKPLITYQQTALFEINNGGSLELNNLKISGAETSDNSGNAVISTSKYSMNNNYKLFIENCDFMDLDINHSFDVLRVAKNTFADSVSITNSRFEKVTGHIMAMDKETDDAGIYNGEYIIIKNNIFKDVEGSIATLYRGGNDESTFGPFLEMNNNVLNHVGYGKRNKSNGSISLHGVQVQDIHSNLWIQSASIATHLVVGDPIVNITNNNFYQTPTPVITGDQRFVLKNNTSIDPQLNANYQLPDTSPLRTTGKNGSIIGLQEN</sequence>
<feature type="compositionally biased region" description="Polar residues" evidence="1">
    <location>
        <begin position="755"/>
        <end position="765"/>
    </location>
</feature>
<protein>
    <submittedName>
        <fullName evidence="3">Alginate lyase</fullName>
    </submittedName>
</protein>
<dbReference type="Proteomes" id="UP000239532">
    <property type="component" value="Unassembled WGS sequence"/>
</dbReference>